<gene>
    <name evidence="2" type="ORF">B9R14_04175</name>
</gene>
<dbReference type="Proteomes" id="UP000239720">
    <property type="component" value="Unassembled WGS sequence"/>
</dbReference>
<feature type="region of interest" description="Disordered" evidence="1">
    <location>
        <begin position="18"/>
        <end position="59"/>
    </location>
</feature>
<proteinExistence type="predicted"/>
<evidence type="ECO:0000256" key="1">
    <source>
        <dbReference type="SAM" id="MobiDB-lite"/>
    </source>
</evidence>
<comment type="caution">
    <text evidence="2">The sequence shown here is derived from an EMBL/GenBank/DDBJ whole genome shotgun (WGS) entry which is preliminary data.</text>
</comment>
<accession>A0A2S8R8B2</accession>
<protein>
    <submittedName>
        <fullName evidence="2">Uncharacterized protein</fullName>
    </submittedName>
</protein>
<feature type="compositionally biased region" description="Basic and acidic residues" evidence="1">
    <location>
        <begin position="36"/>
        <end position="47"/>
    </location>
</feature>
<dbReference type="EMBL" id="NEMB01000003">
    <property type="protein sequence ID" value="PQQ66041.1"/>
    <property type="molecule type" value="Genomic_DNA"/>
</dbReference>
<organism evidence="2 3">
    <name type="scientific">Acetivibrio saccincola</name>
    <dbReference type="NCBI Taxonomy" id="1677857"/>
    <lineage>
        <taxon>Bacteria</taxon>
        <taxon>Bacillati</taxon>
        <taxon>Bacillota</taxon>
        <taxon>Clostridia</taxon>
        <taxon>Eubacteriales</taxon>
        <taxon>Oscillospiraceae</taxon>
        <taxon>Acetivibrio</taxon>
    </lineage>
</organism>
<reference evidence="2 3" key="1">
    <citation type="journal article" date="2018" name="Syst. Appl. Microbiol.">
        <title>Characterization and high-quality draft genome sequence of Herbivorax saccincola A7, an anaerobic, alkaliphilic, thermophilic, cellulolytic, and xylanolytic bacterium.</title>
        <authorList>
            <person name="Aikawa S."/>
            <person name="Baramee S."/>
            <person name="Sermsathanaswadi J."/>
            <person name="Thianheng P."/>
            <person name="Tachaapaikoon C."/>
            <person name="Shikata A."/>
            <person name="Waeonukul R."/>
            <person name="Pason P."/>
            <person name="Ratanakhanokchai K."/>
            <person name="Kosugi A."/>
        </authorList>
    </citation>
    <scope>NUCLEOTIDE SEQUENCE [LARGE SCALE GENOMIC DNA]</scope>
    <source>
        <strain evidence="2 3">A7</strain>
    </source>
</reference>
<name>A0A2S8R8B2_9FIRM</name>
<dbReference type="AlphaFoldDB" id="A0A2S8R8B2"/>
<evidence type="ECO:0000313" key="3">
    <source>
        <dbReference type="Proteomes" id="UP000239720"/>
    </source>
</evidence>
<sequence length="59" mass="6583">MHQALTASVMWLPRGQKAGHAVQRLHGNPGDPDDSCESKYDVQPIKRKEVKRLSGSRIT</sequence>
<evidence type="ECO:0000313" key="2">
    <source>
        <dbReference type="EMBL" id="PQQ66041.1"/>
    </source>
</evidence>